<dbReference type="EMBL" id="BSPC01000063">
    <property type="protein sequence ID" value="GLS22480.1"/>
    <property type="molecule type" value="Genomic_DNA"/>
</dbReference>
<dbReference type="Pfam" id="PF00903">
    <property type="entry name" value="Glyoxalase"/>
    <property type="match status" value="1"/>
</dbReference>
<sequence length="166" mass="19032">MEVYALFVIRVVSKSGRDVRAPREMHLIQGLSHLTFIVKNLDRMEEILTTVLGARKVYDSGSATFSVSKERFFLLGDGEDPIWIATMEGEALPGRTYNHIAFKIGDGDFELYPERIRKLGLDVREGRARVEGEGQSIYFYDDDNHMFELHTGTLDERLRRYAQGRA</sequence>
<dbReference type="InterPro" id="IPR029068">
    <property type="entry name" value="Glyas_Bleomycin-R_OHBP_Dase"/>
</dbReference>
<comment type="caution">
    <text evidence="3">The sequence shown here is derived from an EMBL/GenBank/DDBJ whole genome shotgun (WGS) entry which is preliminary data.</text>
</comment>
<dbReference type="Gene3D" id="3.10.180.10">
    <property type="entry name" value="2,3-Dihydroxybiphenyl 1,2-Dioxygenase, domain 1"/>
    <property type="match status" value="1"/>
</dbReference>
<reference evidence="4" key="1">
    <citation type="journal article" date="2019" name="Int. J. Syst. Evol. Microbiol.">
        <title>The Global Catalogue of Microorganisms (GCM) 10K type strain sequencing project: providing services to taxonomists for standard genome sequencing and annotation.</title>
        <authorList>
            <consortium name="The Broad Institute Genomics Platform"/>
            <consortium name="The Broad Institute Genome Sequencing Center for Infectious Disease"/>
            <person name="Wu L."/>
            <person name="Ma J."/>
        </authorList>
    </citation>
    <scope>NUCLEOTIDE SEQUENCE [LARGE SCALE GENOMIC DNA]</scope>
    <source>
        <strain evidence="4">NBRC 101365</strain>
    </source>
</reference>
<dbReference type="GO" id="GO:0016740">
    <property type="term" value="F:transferase activity"/>
    <property type="evidence" value="ECO:0007669"/>
    <property type="project" value="UniProtKB-KW"/>
</dbReference>
<evidence type="ECO:0000313" key="4">
    <source>
        <dbReference type="Proteomes" id="UP001156882"/>
    </source>
</evidence>
<evidence type="ECO:0000259" key="2">
    <source>
        <dbReference type="PROSITE" id="PS51819"/>
    </source>
</evidence>
<keyword evidence="3" id="KW-0808">Transferase</keyword>
<dbReference type="InterPro" id="IPR051332">
    <property type="entry name" value="Fosfomycin_Res_Enzymes"/>
</dbReference>
<organism evidence="3 4">
    <name type="scientific">Labrys miyagiensis</name>
    <dbReference type="NCBI Taxonomy" id="346912"/>
    <lineage>
        <taxon>Bacteria</taxon>
        <taxon>Pseudomonadati</taxon>
        <taxon>Pseudomonadota</taxon>
        <taxon>Alphaproteobacteria</taxon>
        <taxon>Hyphomicrobiales</taxon>
        <taxon>Xanthobacteraceae</taxon>
        <taxon>Labrys</taxon>
    </lineage>
</organism>
<dbReference type="PROSITE" id="PS51819">
    <property type="entry name" value="VOC"/>
    <property type="match status" value="1"/>
</dbReference>
<keyword evidence="1" id="KW-0479">Metal-binding</keyword>
<dbReference type="NCBIfam" id="NF000222">
    <property type="entry name" value="FosX"/>
    <property type="match status" value="1"/>
</dbReference>
<protein>
    <submittedName>
        <fullName evidence="3">FosX/FosE/FosI family fosfomycin resistance thiol transferase</fullName>
    </submittedName>
</protein>
<evidence type="ECO:0000313" key="3">
    <source>
        <dbReference type="EMBL" id="GLS22480.1"/>
    </source>
</evidence>
<dbReference type="PANTHER" id="PTHR36113:SF6">
    <property type="entry name" value="FOSFOMYCIN RESISTANCE PROTEIN FOSX"/>
    <property type="match status" value="1"/>
</dbReference>
<proteinExistence type="predicted"/>
<feature type="domain" description="VOC" evidence="2">
    <location>
        <begin position="30"/>
        <end position="152"/>
    </location>
</feature>
<dbReference type="InterPro" id="IPR004360">
    <property type="entry name" value="Glyas_Fos-R_dOase_dom"/>
</dbReference>
<name>A0ABQ6CU17_9HYPH</name>
<gene>
    <name evidence="3" type="ORF">GCM10007874_54980</name>
</gene>
<dbReference type="CDD" id="cd08364">
    <property type="entry name" value="FosX"/>
    <property type="match status" value="1"/>
</dbReference>
<keyword evidence="4" id="KW-1185">Reference proteome</keyword>
<dbReference type="InterPro" id="IPR037434">
    <property type="entry name" value="FosX"/>
</dbReference>
<dbReference type="SUPFAM" id="SSF54593">
    <property type="entry name" value="Glyoxalase/Bleomycin resistance protein/Dihydroxybiphenyl dioxygenase"/>
    <property type="match status" value="1"/>
</dbReference>
<evidence type="ECO:0000256" key="1">
    <source>
        <dbReference type="ARBA" id="ARBA00022723"/>
    </source>
</evidence>
<accession>A0ABQ6CU17</accession>
<dbReference type="PANTHER" id="PTHR36113">
    <property type="entry name" value="LYASE, PUTATIVE-RELATED-RELATED"/>
    <property type="match status" value="1"/>
</dbReference>
<dbReference type="Proteomes" id="UP001156882">
    <property type="component" value="Unassembled WGS sequence"/>
</dbReference>
<dbReference type="InterPro" id="IPR037523">
    <property type="entry name" value="VOC_core"/>
</dbReference>